<feature type="transmembrane region" description="Helical" evidence="7">
    <location>
        <begin position="323"/>
        <end position="342"/>
    </location>
</feature>
<evidence type="ECO:0000313" key="11">
    <source>
        <dbReference type="EMBL" id="QDC37771.1"/>
    </source>
</evidence>
<evidence type="ECO:0000313" key="12">
    <source>
        <dbReference type="Proteomes" id="UP000311469"/>
    </source>
</evidence>
<sequence length="416" mass="42692">MGERLIGVAGIVLLLGIAVLLSSNRRAIRLRIVGAAFALQASIATLVLYVPAGRAALQGMSDGVVKLLNYAEEGAKLVFGADLINSPYGAGFAISAIPAIIFFASLISVLYYLGVMQLLVKWIGGAICKITGISSVESLAAAANIFVGQPESPLVVRPYLATMTQSQLFVLMSVGMAGVAGSVLAMYYQILGPLGPKLLPYLVAASFMSAPGGILMAKIIMPDDPKDVGHDPQVKGEVTFGEERPANIFIAAADGAQTGMKLGVAIAVMAIAFTAMVALANGLAGGIGGLVGYHDFTIQQALGKVFAPVFFLLGVPLEEASTAGGLFGTKIILNEVVAFINLTGEMQQLSNRALAIATFSLCGFANFVSIAIQIAVTGGLAPNQRPTIAKLGVKALAAGGMSNMMSAALAGLLISS</sequence>
<dbReference type="GO" id="GO:0015293">
    <property type="term" value="F:symporter activity"/>
    <property type="evidence" value="ECO:0007669"/>
    <property type="project" value="TreeGrafter"/>
</dbReference>
<feature type="transmembrane region" description="Helical" evidence="7">
    <location>
        <begin position="395"/>
        <end position="414"/>
    </location>
</feature>
<dbReference type="Proteomes" id="UP000311469">
    <property type="component" value="Chromosome cSF1"/>
</dbReference>
<evidence type="ECO:0000259" key="10">
    <source>
        <dbReference type="Pfam" id="PF07670"/>
    </source>
</evidence>
<feature type="transmembrane region" description="Helical" evidence="7">
    <location>
        <begin position="262"/>
        <end position="284"/>
    </location>
</feature>
<feature type="domain" description="Nucleoside transporter/FeoB GTPase Gate" evidence="10">
    <location>
        <begin position="94"/>
        <end position="193"/>
    </location>
</feature>
<feature type="transmembrane region" description="Helical" evidence="7">
    <location>
        <begin position="167"/>
        <end position="187"/>
    </location>
</feature>
<evidence type="ECO:0000256" key="4">
    <source>
        <dbReference type="ARBA" id="ARBA00022692"/>
    </source>
</evidence>
<dbReference type="PANTHER" id="PTHR10590:SF4">
    <property type="entry name" value="SOLUTE CARRIER FAMILY 28 MEMBER 3"/>
    <property type="match status" value="1"/>
</dbReference>
<evidence type="ECO:0000256" key="3">
    <source>
        <dbReference type="ARBA" id="ARBA00022475"/>
    </source>
</evidence>
<evidence type="ECO:0000259" key="9">
    <source>
        <dbReference type="Pfam" id="PF07662"/>
    </source>
</evidence>
<accession>A0A5B8CLA0</accession>
<feature type="domain" description="Concentrative nucleoside transporter C-terminal" evidence="9">
    <location>
        <begin position="201"/>
        <end position="411"/>
    </location>
</feature>
<dbReference type="EMBL" id="CP041016">
    <property type="protein sequence ID" value="QDC37771.1"/>
    <property type="molecule type" value="Genomic_DNA"/>
</dbReference>
<dbReference type="GO" id="GO:0005886">
    <property type="term" value="C:plasma membrane"/>
    <property type="evidence" value="ECO:0007669"/>
    <property type="project" value="UniProtKB-SubCell"/>
</dbReference>
<organism evidence="11 12">
    <name type="scientific">Sphingobium fuliginis ATCC 27551</name>
    <dbReference type="NCBI Taxonomy" id="1208342"/>
    <lineage>
        <taxon>Bacteria</taxon>
        <taxon>Pseudomonadati</taxon>
        <taxon>Pseudomonadota</taxon>
        <taxon>Alphaproteobacteria</taxon>
        <taxon>Sphingomonadales</taxon>
        <taxon>Sphingomonadaceae</taxon>
        <taxon>Sphingobium</taxon>
    </lineage>
</organism>
<feature type="transmembrane region" description="Helical" evidence="7">
    <location>
        <begin position="354"/>
        <end position="375"/>
    </location>
</feature>
<dbReference type="Pfam" id="PF01773">
    <property type="entry name" value="Nucleos_tra2_N"/>
    <property type="match status" value="1"/>
</dbReference>
<dbReference type="Pfam" id="PF07670">
    <property type="entry name" value="Gate"/>
    <property type="match status" value="1"/>
</dbReference>
<proteinExistence type="inferred from homology"/>
<feature type="transmembrane region" description="Helical" evidence="7">
    <location>
        <begin position="6"/>
        <end position="23"/>
    </location>
</feature>
<dbReference type="InterPro" id="IPR011642">
    <property type="entry name" value="Gate_dom"/>
</dbReference>
<dbReference type="Pfam" id="PF07662">
    <property type="entry name" value="Nucleos_tra2_C"/>
    <property type="match status" value="1"/>
</dbReference>
<reference evidence="11 12" key="1">
    <citation type="submission" date="2019-06" db="EMBL/GenBank/DDBJ databases">
        <title>Genome organization and adaptive potential of archetypical organophosphate degarding Sphingobium fuliginis ATCC 27551.</title>
        <authorList>
            <person name="Sarwar A."/>
            <person name="Parthasarathy S."/>
            <person name="Singh C."/>
            <person name="Siddavattam D."/>
        </authorList>
    </citation>
    <scope>NUCLEOTIDE SEQUENCE [LARGE SCALE GENOMIC DNA]</scope>
    <source>
        <strain evidence="11 12">ATCC 27551</strain>
    </source>
</reference>
<comment type="subcellular location">
    <subcellularLocation>
        <location evidence="1">Cell membrane</location>
        <topology evidence="1">Multi-pass membrane protein</topology>
    </subcellularLocation>
</comment>
<name>A0A5B8CLA0_SPHSA</name>
<dbReference type="PANTHER" id="PTHR10590">
    <property type="entry name" value="SODIUM/NUCLEOSIDE COTRANSPORTER"/>
    <property type="match status" value="1"/>
</dbReference>
<dbReference type="AlphaFoldDB" id="A0A5B8CLA0"/>
<evidence type="ECO:0000256" key="1">
    <source>
        <dbReference type="ARBA" id="ARBA00004651"/>
    </source>
</evidence>
<evidence type="ECO:0000256" key="6">
    <source>
        <dbReference type="ARBA" id="ARBA00023136"/>
    </source>
</evidence>
<dbReference type="InterPro" id="IPR002668">
    <property type="entry name" value="CNT_N_dom"/>
</dbReference>
<dbReference type="KEGG" id="sufl:FIL70_11585"/>
<dbReference type="RefSeq" id="WP_140042337.1">
    <property type="nucleotide sequence ID" value="NZ_CP041016.1"/>
</dbReference>
<feature type="transmembrane region" description="Helical" evidence="7">
    <location>
        <begin position="30"/>
        <end position="50"/>
    </location>
</feature>
<keyword evidence="6 7" id="KW-0472">Membrane</keyword>
<comment type="similarity">
    <text evidence="2">Belongs to the concentrative nucleoside transporter (CNT) (TC 2.A.41) family.</text>
</comment>
<evidence type="ECO:0000259" key="8">
    <source>
        <dbReference type="Pfam" id="PF01773"/>
    </source>
</evidence>
<evidence type="ECO:0000256" key="7">
    <source>
        <dbReference type="SAM" id="Phobius"/>
    </source>
</evidence>
<feature type="transmembrane region" description="Helical" evidence="7">
    <location>
        <begin position="92"/>
        <end position="114"/>
    </location>
</feature>
<feature type="domain" description="Concentrative nucleoside transporter N-terminal" evidence="8">
    <location>
        <begin position="9"/>
        <end position="81"/>
    </location>
</feature>
<keyword evidence="4 7" id="KW-0812">Transmembrane</keyword>
<gene>
    <name evidence="11" type="ORF">FIL70_11585</name>
</gene>
<feature type="transmembrane region" description="Helical" evidence="7">
    <location>
        <begin position="199"/>
        <end position="221"/>
    </location>
</feature>
<dbReference type="InterPro" id="IPR008276">
    <property type="entry name" value="C_nuclsd_transpt"/>
</dbReference>
<evidence type="ECO:0000256" key="2">
    <source>
        <dbReference type="ARBA" id="ARBA00009033"/>
    </source>
</evidence>
<protein>
    <submittedName>
        <fullName evidence="11">NupC/NupG family nucleoside CNT transporter</fullName>
    </submittedName>
</protein>
<dbReference type="InterPro" id="IPR011657">
    <property type="entry name" value="CNT_C_dom"/>
</dbReference>
<keyword evidence="5 7" id="KW-1133">Transmembrane helix</keyword>
<dbReference type="GO" id="GO:0005337">
    <property type="term" value="F:nucleoside transmembrane transporter activity"/>
    <property type="evidence" value="ECO:0007669"/>
    <property type="project" value="InterPro"/>
</dbReference>
<evidence type="ECO:0000256" key="5">
    <source>
        <dbReference type="ARBA" id="ARBA00022989"/>
    </source>
</evidence>
<keyword evidence="3" id="KW-1003">Cell membrane</keyword>